<protein>
    <submittedName>
        <fullName evidence="2">Uncharacterized protein</fullName>
    </submittedName>
</protein>
<reference evidence="2 3" key="1">
    <citation type="submission" date="2017-06" db="EMBL/GenBank/DDBJ databases">
        <title>Novel microbial phyla capable of carbon fixation and sulfur reduction in deep-sea sediments.</title>
        <authorList>
            <person name="Huang J."/>
            <person name="Baker B."/>
            <person name="Wang Y."/>
        </authorList>
    </citation>
    <scope>NUCLEOTIDE SEQUENCE [LARGE SCALE GENOMIC DNA]</scope>
    <source>
        <strain evidence="2">B3_LCP</strain>
    </source>
</reference>
<dbReference type="Proteomes" id="UP000319619">
    <property type="component" value="Unassembled WGS sequence"/>
</dbReference>
<organism evidence="2 3">
    <name type="scientific">candidate division LCP-89 bacterium B3_LCP</name>
    <dbReference type="NCBI Taxonomy" id="2012998"/>
    <lineage>
        <taxon>Bacteria</taxon>
        <taxon>Pseudomonadati</taxon>
        <taxon>Bacteria division LCP-89</taxon>
    </lineage>
</organism>
<evidence type="ECO:0000256" key="1">
    <source>
        <dbReference type="SAM" id="Phobius"/>
    </source>
</evidence>
<feature type="transmembrane region" description="Helical" evidence="1">
    <location>
        <begin position="6"/>
        <end position="26"/>
    </location>
</feature>
<name>A0A532UXR0_UNCL8</name>
<keyword evidence="1" id="KW-0812">Transmembrane</keyword>
<proteinExistence type="predicted"/>
<accession>A0A532UXR0</accession>
<dbReference type="AlphaFoldDB" id="A0A532UXR0"/>
<evidence type="ECO:0000313" key="3">
    <source>
        <dbReference type="Proteomes" id="UP000319619"/>
    </source>
</evidence>
<dbReference type="EMBL" id="NJBN01000007">
    <property type="protein sequence ID" value="TKJ39736.1"/>
    <property type="molecule type" value="Genomic_DNA"/>
</dbReference>
<evidence type="ECO:0000313" key="2">
    <source>
        <dbReference type="EMBL" id="TKJ39736.1"/>
    </source>
</evidence>
<keyword evidence="1" id="KW-0472">Membrane</keyword>
<gene>
    <name evidence="2" type="ORF">CEE37_10690</name>
</gene>
<sequence length="294" mass="34221">MSHAWRTTLFLGLFWGLIILGAMYQLHFRMSKQEKALIEQEKQVLEELELDETLIAGIATISDELEAVTQLWTNRHKAIPNQETPHETYQYLDQILRRRWTTLNFDFTTVAERDSSGIHLSEYRMDGEARFLDLYRFIWHIEHLPRYIRINSLEMEETLQDQENTTPEKRWVKFVLSLTAFSADRPGFETVAFVADLTPPGSTYDPFKPPYRPKQKIPPNTRGLPNVFKANLRALTPTQAYITDQNGELKILNLGDEVYLGYLVDINPDEKTVLFDLNKLIPPRKVPLKIDANN</sequence>
<comment type="caution">
    <text evidence="2">The sequence shown here is derived from an EMBL/GenBank/DDBJ whole genome shotgun (WGS) entry which is preliminary data.</text>
</comment>
<keyword evidence="1" id="KW-1133">Transmembrane helix</keyword>